<evidence type="ECO:0000313" key="1">
    <source>
        <dbReference type="EMBL" id="GFE63723.1"/>
    </source>
</evidence>
<proteinExistence type="predicted"/>
<sequence>MFCHSLTRYGAGYWSNTWFSTLSFNGFCAAAEVDLKACIDNILQVRKLDEEITWSSQCF</sequence>
<protein>
    <submittedName>
        <fullName evidence="1">Uncharacterized protein</fullName>
    </submittedName>
</protein>
<evidence type="ECO:0000313" key="2">
    <source>
        <dbReference type="Proteomes" id="UP000436822"/>
    </source>
</evidence>
<reference evidence="1 2" key="1">
    <citation type="submission" date="2019-12" db="EMBL/GenBank/DDBJ databases">
        <title>Litoreibacter badius sp. nov., a novel bacteriochlorophyll a-containing bacterium in the genus Litoreibacter.</title>
        <authorList>
            <person name="Kanamuro M."/>
            <person name="Takabe Y."/>
            <person name="Mori K."/>
            <person name="Takaichi S."/>
            <person name="Hanada S."/>
        </authorList>
    </citation>
    <scope>NUCLEOTIDE SEQUENCE [LARGE SCALE GENOMIC DNA]</scope>
    <source>
        <strain evidence="1 2">K6</strain>
    </source>
</reference>
<keyword evidence="2" id="KW-1185">Reference proteome</keyword>
<accession>A0A6N6JBR7</accession>
<organism evidence="1 2">
    <name type="scientific">Litoreibacter roseus</name>
    <dbReference type="NCBI Taxonomy" id="2601869"/>
    <lineage>
        <taxon>Bacteria</taxon>
        <taxon>Pseudomonadati</taxon>
        <taxon>Pseudomonadota</taxon>
        <taxon>Alphaproteobacteria</taxon>
        <taxon>Rhodobacterales</taxon>
        <taxon>Roseobacteraceae</taxon>
        <taxon>Litoreibacter</taxon>
    </lineage>
</organism>
<dbReference type="AlphaFoldDB" id="A0A6N6JBR7"/>
<name>A0A6N6JBR7_9RHOB</name>
<dbReference type="EMBL" id="BLJE01000001">
    <property type="protein sequence ID" value="GFE63723.1"/>
    <property type="molecule type" value="Genomic_DNA"/>
</dbReference>
<gene>
    <name evidence="1" type="ORF">KIN_07970</name>
</gene>
<comment type="caution">
    <text evidence="1">The sequence shown here is derived from an EMBL/GenBank/DDBJ whole genome shotgun (WGS) entry which is preliminary data.</text>
</comment>
<dbReference type="Proteomes" id="UP000436822">
    <property type="component" value="Unassembled WGS sequence"/>
</dbReference>